<evidence type="ECO:0000313" key="15">
    <source>
        <dbReference type="EMBL" id="MCQ8184473.1"/>
    </source>
</evidence>
<dbReference type="InterPro" id="IPR013515">
    <property type="entry name" value="Phytochrome_cen-reg"/>
</dbReference>
<dbReference type="Pfam" id="PF00072">
    <property type="entry name" value="Response_reg"/>
    <property type="match status" value="1"/>
</dbReference>
<dbReference type="Gene3D" id="3.40.50.2300">
    <property type="match status" value="1"/>
</dbReference>
<dbReference type="SUPFAM" id="SSF52172">
    <property type="entry name" value="CheY-like"/>
    <property type="match status" value="1"/>
</dbReference>
<dbReference type="InterPro" id="IPR011006">
    <property type="entry name" value="CheY-like_superfamily"/>
</dbReference>
<protein>
    <recommendedName>
        <fullName evidence="2">histidine kinase</fullName>
        <ecNumber evidence="2">2.7.13.3</ecNumber>
    </recommendedName>
</protein>
<dbReference type="SMART" id="SM00911">
    <property type="entry name" value="HWE_HK"/>
    <property type="match status" value="1"/>
</dbReference>
<dbReference type="EC" id="2.7.13.3" evidence="2"/>
<dbReference type="SMART" id="SM00065">
    <property type="entry name" value="GAF"/>
    <property type="match status" value="1"/>
</dbReference>
<keyword evidence="8" id="KW-0418">Kinase</keyword>
<dbReference type="PROSITE" id="PS50046">
    <property type="entry name" value="PHYTOCHROME_2"/>
    <property type="match status" value="1"/>
</dbReference>
<evidence type="ECO:0000256" key="6">
    <source>
        <dbReference type="ARBA" id="ARBA00022679"/>
    </source>
</evidence>
<gene>
    <name evidence="15" type="ORF">NOG11_03650</name>
</gene>
<dbReference type="SMART" id="SM00448">
    <property type="entry name" value="REC"/>
    <property type="match status" value="1"/>
</dbReference>
<dbReference type="GO" id="GO:0005524">
    <property type="term" value="F:ATP binding"/>
    <property type="evidence" value="ECO:0007669"/>
    <property type="project" value="UniProtKB-KW"/>
</dbReference>
<dbReference type="InterPro" id="IPR003018">
    <property type="entry name" value="GAF"/>
</dbReference>
<dbReference type="InterPro" id="IPR001789">
    <property type="entry name" value="Sig_transdc_resp-reg_receiver"/>
</dbReference>
<organism evidence="15 16">
    <name type="scientific">Parvularcula maris</name>
    <dbReference type="NCBI Taxonomy" id="2965077"/>
    <lineage>
        <taxon>Bacteria</taxon>
        <taxon>Pseudomonadati</taxon>
        <taxon>Pseudomonadota</taxon>
        <taxon>Alphaproteobacteria</taxon>
        <taxon>Parvularculales</taxon>
        <taxon>Parvularculaceae</taxon>
        <taxon>Parvularcula</taxon>
    </lineage>
</organism>
<dbReference type="InterPro" id="IPR035965">
    <property type="entry name" value="PAS-like_dom_sf"/>
</dbReference>
<dbReference type="PRINTS" id="PR01033">
    <property type="entry name" value="PHYTOCHROME"/>
</dbReference>
<evidence type="ECO:0000256" key="1">
    <source>
        <dbReference type="ARBA" id="ARBA00000085"/>
    </source>
</evidence>
<proteinExistence type="predicted"/>
<dbReference type="InterPro" id="IPR036890">
    <property type="entry name" value="HATPase_C_sf"/>
</dbReference>
<keyword evidence="10" id="KW-0157">Chromophore</keyword>
<keyword evidence="3" id="KW-0600">Photoreceptor protein</keyword>
<dbReference type="GO" id="GO:0009584">
    <property type="term" value="P:detection of visible light"/>
    <property type="evidence" value="ECO:0007669"/>
    <property type="project" value="InterPro"/>
</dbReference>
<dbReference type="Pfam" id="PF08446">
    <property type="entry name" value="PAS_2"/>
    <property type="match status" value="1"/>
</dbReference>
<feature type="domain" description="Phytochrome chromophore attachment site" evidence="13">
    <location>
        <begin position="150"/>
        <end position="306"/>
    </location>
</feature>
<evidence type="ECO:0000256" key="10">
    <source>
        <dbReference type="ARBA" id="ARBA00022991"/>
    </source>
</evidence>
<dbReference type="GO" id="GO:0000160">
    <property type="term" value="P:phosphorelay signal transduction system"/>
    <property type="evidence" value="ECO:0007669"/>
    <property type="project" value="InterPro"/>
</dbReference>
<evidence type="ECO:0000256" key="4">
    <source>
        <dbReference type="ARBA" id="ARBA00022553"/>
    </source>
</evidence>
<keyword evidence="4 12" id="KW-0597">Phosphoprotein</keyword>
<keyword evidence="7" id="KW-0547">Nucleotide-binding</keyword>
<dbReference type="Gene3D" id="3.30.565.10">
    <property type="entry name" value="Histidine kinase-like ATPase, C-terminal domain"/>
    <property type="match status" value="1"/>
</dbReference>
<keyword evidence="16" id="KW-1185">Reference proteome</keyword>
<dbReference type="SUPFAM" id="SSF55785">
    <property type="entry name" value="PYP-like sensor domain (PAS domain)"/>
    <property type="match status" value="1"/>
</dbReference>
<evidence type="ECO:0000256" key="9">
    <source>
        <dbReference type="ARBA" id="ARBA00022840"/>
    </source>
</evidence>
<dbReference type="InterPro" id="IPR013654">
    <property type="entry name" value="PAS_2"/>
</dbReference>
<dbReference type="Gene3D" id="3.30.450.20">
    <property type="entry name" value="PAS domain"/>
    <property type="match status" value="1"/>
</dbReference>
<dbReference type="SUPFAM" id="SSF55874">
    <property type="entry name" value="ATPase domain of HSP90 chaperone/DNA topoisomerase II/histidine kinase"/>
    <property type="match status" value="1"/>
</dbReference>
<comment type="catalytic activity">
    <reaction evidence="1">
        <text>ATP + protein L-histidine = ADP + protein N-phospho-L-histidine.</text>
        <dbReference type="EC" id="2.7.13.3"/>
    </reaction>
</comment>
<keyword evidence="5" id="KW-0716">Sensory transduction</keyword>
<dbReference type="GO" id="GO:0009881">
    <property type="term" value="F:photoreceptor activity"/>
    <property type="evidence" value="ECO:0007669"/>
    <property type="project" value="UniProtKB-KW"/>
</dbReference>
<evidence type="ECO:0000256" key="11">
    <source>
        <dbReference type="ARBA" id="ARBA00023170"/>
    </source>
</evidence>
<dbReference type="Pfam" id="PF00360">
    <property type="entry name" value="PHY"/>
    <property type="match status" value="1"/>
</dbReference>
<dbReference type="GO" id="GO:0006355">
    <property type="term" value="P:regulation of DNA-templated transcription"/>
    <property type="evidence" value="ECO:0007669"/>
    <property type="project" value="InterPro"/>
</dbReference>
<keyword evidence="11" id="KW-0675">Receptor</keyword>
<dbReference type="Proteomes" id="UP001142610">
    <property type="component" value="Unassembled WGS sequence"/>
</dbReference>
<sequence>MADGTDIATGLTVDNCDKEPIHIPGHIQPFGALLACPLTLNAIDYVSANLADIIGIEAQSVLGKPLGEVLPKEALHDLRNILSYSTSKTQRERVGRYELDGSAFEVYAHRSGEDRGIIEIEKPVDLVESGERSPAEQARLFLARAGAEPSIERMLKVGAFGLRELTGYDRVKAYRYALDGSGEVLSEARGPDIDSFLGLRYPAWDVPAQARALQVKNPLRLLSDVGQDPVPVLRRDDNLPPLDMSLSHLRGVSPIHVEYLKNMGVGATLTIGIVVDGRLWGMFACHHMSPRVISSDTRIAAELFGQMISLLIKEKTENEHAAKRVRAAAAKQRILAETDAAKDMIHAFPDIATICRELITCDGVAVVREDKLQTSGSVPPEKVIRHIAERMKEEEDLIDVTEAMVGDFWIDADDACDSAGCMLLRATAAYPLQFMFFRDEVTKKVTWAGDPKKEMGHGPFGPRITPRGSFNAFMEEQKGQSEAWTEFDHTSAKEIQTLLTQLTARGERQNLVRHKDLLNHQRQQELMIAELNHRVKNILALIRSLSRQAKASSASLESYALALEQRIAALAAAHDLAVSESMQGVSLRGILDTELVPYMNDDEVQVILSGPVVGLRADVAPMIALVFHEVITNAAKYGALSTTDGIVKVKWSVSDEGLSFSWREIGGPEVSPPSRHGFGRSLIEKAIPYEFDGTVDLDYDPAGLRFSFTLPAENLVDLKEEKSVKLAGSVGEIIRVASKKRVLLVEDNLVLAMDMVESLSRLGAETIETASTVDAAMRELDRGDYDFAILDMNLRGKVSFEIAQKLRGQNIPFLFVTGYGSNMSLPPELAAATVLTKPVDDGSLSQGIGKILRAQEEV</sequence>
<keyword evidence="9" id="KW-0067">ATP-binding</keyword>
<dbReference type="InterPro" id="IPR001294">
    <property type="entry name" value="Phytochrome"/>
</dbReference>
<evidence type="ECO:0000256" key="7">
    <source>
        <dbReference type="ARBA" id="ARBA00022741"/>
    </source>
</evidence>
<dbReference type="SUPFAM" id="SSF55781">
    <property type="entry name" value="GAF domain-like"/>
    <property type="match status" value="2"/>
</dbReference>
<dbReference type="InterPro" id="IPR011102">
    <property type="entry name" value="Sig_transdc_His_kinase_HWE"/>
</dbReference>
<dbReference type="AlphaFoldDB" id="A0A9X2RJA2"/>
<evidence type="ECO:0000259" key="14">
    <source>
        <dbReference type="PROSITE" id="PS50110"/>
    </source>
</evidence>
<evidence type="ECO:0000256" key="12">
    <source>
        <dbReference type="PROSITE-ProRule" id="PRU00169"/>
    </source>
</evidence>
<dbReference type="Pfam" id="PF07536">
    <property type="entry name" value="HWE_HK"/>
    <property type="match status" value="1"/>
</dbReference>
<feature type="domain" description="Response regulatory" evidence="14">
    <location>
        <begin position="741"/>
        <end position="852"/>
    </location>
</feature>
<dbReference type="EMBL" id="JANIBC010000002">
    <property type="protein sequence ID" value="MCQ8184473.1"/>
    <property type="molecule type" value="Genomic_DNA"/>
</dbReference>
<dbReference type="GO" id="GO:0004673">
    <property type="term" value="F:protein histidine kinase activity"/>
    <property type="evidence" value="ECO:0007669"/>
    <property type="project" value="UniProtKB-EC"/>
</dbReference>
<reference evidence="15" key="1">
    <citation type="submission" date="2022-07" db="EMBL/GenBank/DDBJ databases">
        <title>Parvularcula maris sp. nov., an algicidal bacterium isolated from seawater.</title>
        <authorList>
            <person name="Li F."/>
        </authorList>
    </citation>
    <scope>NUCLEOTIDE SEQUENCE</scope>
    <source>
        <strain evidence="15">BGMRC 0090</strain>
    </source>
</reference>
<dbReference type="InterPro" id="IPR016132">
    <property type="entry name" value="Phyto_chromo_attachment"/>
</dbReference>
<dbReference type="RefSeq" id="WP_256618292.1">
    <property type="nucleotide sequence ID" value="NZ_JANIBC010000002.1"/>
</dbReference>
<dbReference type="Gene3D" id="3.30.450.40">
    <property type="match status" value="1"/>
</dbReference>
<accession>A0A9X2RJA2</accession>
<comment type="caution">
    <text evidence="15">The sequence shown here is derived from an EMBL/GenBank/DDBJ whole genome shotgun (WGS) entry which is preliminary data.</text>
</comment>
<evidence type="ECO:0000256" key="3">
    <source>
        <dbReference type="ARBA" id="ARBA00022543"/>
    </source>
</evidence>
<dbReference type="PROSITE" id="PS50110">
    <property type="entry name" value="RESPONSE_REGULATORY"/>
    <property type="match status" value="1"/>
</dbReference>
<evidence type="ECO:0000256" key="5">
    <source>
        <dbReference type="ARBA" id="ARBA00022606"/>
    </source>
</evidence>
<feature type="modified residue" description="4-aspartylphosphate" evidence="12">
    <location>
        <position position="791"/>
    </location>
</feature>
<dbReference type="InterPro" id="IPR029016">
    <property type="entry name" value="GAF-like_dom_sf"/>
</dbReference>
<dbReference type="PANTHER" id="PTHR41523">
    <property type="entry name" value="TWO-COMPONENT SYSTEM SENSOR PROTEIN"/>
    <property type="match status" value="1"/>
</dbReference>
<dbReference type="PANTHER" id="PTHR41523:SF7">
    <property type="entry name" value="HISTIDINE KINASE"/>
    <property type="match status" value="1"/>
</dbReference>
<evidence type="ECO:0000256" key="8">
    <source>
        <dbReference type="ARBA" id="ARBA00022777"/>
    </source>
</evidence>
<evidence type="ECO:0000313" key="16">
    <source>
        <dbReference type="Proteomes" id="UP001142610"/>
    </source>
</evidence>
<evidence type="ECO:0000256" key="2">
    <source>
        <dbReference type="ARBA" id="ARBA00012438"/>
    </source>
</evidence>
<name>A0A9X2RJA2_9PROT</name>
<keyword evidence="6" id="KW-0808">Transferase</keyword>
<dbReference type="Pfam" id="PF01590">
    <property type="entry name" value="GAF"/>
    <property type="match status" value="1"/>
</dbReference>
<dbReference type="InterPro" id="IPR043150">
    <property type="entry name" value="Phytochrome_PHY_sf"/>
</dbReference>
<evidence type="ECO:0000259" key="13">
    <source>
        <dbReference type="PROSITE" id="PS50046"/>
    </source>
</evidence>
<dbReference type="Gene3D" id="3.30.450.270">
    <property type="match status" value="1"/>
</dbReference>